<dbReference type="EMBL" id="MPVP01000450">
    <property type="protein sequence ID" value="OMD05818.1"/>
    <property type="molecule type" value="Genomic_DNA"/>
</dbReference>
<dbReference type="PANTHER" id="PTHR11692">
    <property type="entry name" value="BIFUNCTIONAL PURINE BIOSYNTHESIS PROTEIN PURH"/>
    <property type="match status" value="1"/>
</dbReference>
<feature type="non-terminal residue" evidence="1">
    <location>
        <position position="1"/>
    </location>
</feature>
<name>A0ABX3GFQ0_9BACL</name>
<dbReference type="InterPro" id="IPR024051">
    <property type="entry name" value="AICAR_Tfase_dup_dom_sf"/>
</dbReference>
<keyword evidence="2" id="KW-1185">Reference proteome</keyword>
<dbReference type="Proteomes" id="UP000187158">
    <property type="component" value="Unassembled WGS sequence"/>
</dbReference>
<organism evidence="1 2">
    <name type="scientific">Paenibacillus odorifer</name>
    <dbReference type="NCBI Taxonomy" id="189426"/>
    <lineage>
        <taxon>Bacteria</taxon>
        <taxon>Bacillati</taxon>
        <taxon>Bacillota</taxon>
        <taxon>Bacilli</taxon>
        <taxon>Bacillales</taxon>
        <taxon>Paenibacillaceae</taxon>
        <taxon>Paenibacillus</taxon>
    </lineage>
</organism>
<evidence type="ECO:0000313" key="1">
    <source>
        <dbReference type="EMBL" id="OMD05818.1"/>
    </source>
</evidence>
<dbReference type="InterPro" id="IPR002695">
    <property type="entry name" value="PurH-like"/>
</dbReference>
<dbReference type="Pfam" id="PF01808">
    <property type="entry name" value="AICARFT_IMPCHas"/>
    <property type="match status" value="1"/>
</dbReference>
<sequence length="148" mass="15680">VTSIDGGMVVQESDVHSVNPDDLQVVTDRKPTEEELKQLLFGWKVVKHVKSNAIVLAADDMTVGVGAGQMNRVGAAKIAIEQAGEKSKGSVLASDAFFPMGDTLEMAAKAGITAVIQPGGSIKDEESIKVANEYGIAMVFTGVRHFKH</sequence>
<dbReference type="SMART" id="SM00798">
    <property type="entry name" value="AICARFT_IMPCHas"/>
    <property type="match status" value="1"/>
</dbReference>
<dbReference type="InterPro" id="IPR016193">
    <property type="entry name" value="Cytidine_deaminase-like"/>
</dbReference>
<comment type="caution">
    <text evidence="1">The sequence shown here is derived from an EMBL/GenBank/DDBJ whole genome shotgun (WGS) entry which is preliminary data.</text>
</comment>
<dbReference type="SUPFAM" id="SSF53927">
    <property type="entry name" value="Cytidine deaminase-like"/>
    <property type="match status" value="1"/>
</dbReference>
<proteinExistence type="predicted"/>
<protein>
    <submittedName>
        <fullName evidence="1">Bifunctional phosphoribosylaminoimidazolecarboxamide formyltransferase/inosine monophosphate cyclohydrolase</fullName>
    </submittedName>
</protein>
<gene>
    <name evidence="1" type="primary">purH</name>
    <name evidence="1" type="ORF">BSO21_31205</name>
</gene>
<evidence type="ECO:0000313" key="2">
    <source>
        <dbReference type="Proteomes" id="UP000187158"/>
    </source>
</evidence>
<accession>A0ABX3GFQ0</accession>
<reference evidence="1 2" key="1">
    <citation type="submission" date="2016-11" db="EMBL/GenBank/DDBJ databases">
        <title>Paenibacillus species isolates.</title>
        <authorList>
            <person name="Beno S.M."/>
        </authorList>
    </citation>
    <scope>NUCLEOTIDE SEQUENCE [LARGE SCALE GENOMIC DNA]</scope>
    <source>
        <strain evidence="1 2">FSL H7-0433</strain>
    </source>
</reference>
<dbReference type="Gene3D" id="3.40.140.20">
    <property type="match status" value="1"/>
</dbReference>
<dbReference type="PANTHER" id="PTHR11692:SF0">
    <property type="entry name" value="BIFUNCTIONAL PURINE BIOSYNTHESIS PROTEIN ATIC"/>
    <property type="match status" value="1"/>
</dbReference>